<evidence type="ECO:0000259" key="1">
    <source>
        <dbReference type="Pfam" id="PF23961"/>
    </source>
</evidence>
<protein>
    <recommendedName>
        <fullName evidence="1">Phage neck terminator protein gp12-like domain-containing protein</fullName>
    </recommendedName>
</protein>
<name>A0A7L5BCK4_9HYPH</name>
<dbReference type="Proteomes" id="UP000464865">
    <property type="component" value="Chromosome M15-11"/>
</dbReference>
<accession>A0A7L5BCK4</accession>
<evidence type="ECO:0000313" key="2">
    <source>
        <dbReference type="EMBL" id="QIB36594.1"/>
    </source>
</evidence>
<organism evidence="2 3">
    <name type="scientific">Rhizobium oryzihabitans</name>
    <dbReference type="NCBI Taxonomy" id="2267833"/>
    <lineage>
        <taxon>Bacteria</taxon>
        <taxon>Pseudomonadati</taxon>
        <taxon>Pseudomonadota</taxon>
        <taxon>Alphaproteobacteria</taxon>
        <taxon>Hyphomicrobiales</taxon>
        <taxon>Rhizobiaceae</taxon>
        <taxon>Rhizobium/Agrobacterium group</taxon>
        <taxon>Rhizobium</taxon>
    </lineage>
</organism>
<feature type="domain" description="Phage neck terminator protein gp12-like" evidence="1">
    <location>
        <begin position="22"/>
        <end position="177"/>
    </location>
</feature>
<dbReference type="Pfam" id="PF23961">
    <property type="entry name" value="Phage_tail_terminator_9"/>
    <property type="match status" value="1"/>
</dbReference>
<dbReference type="EMBL" id="CP048632">
    <property type="protein sequence ID" value="QIB36594.1"/>
    <property type="molecule type" value="Genomic_DNA"/>
</dbReference>
<dbReference type="KEGG" id="roy:G3A56_00070"/>
<dbReference type="InterPro" id="IPR057087">
    <property type="entry name" value="Gp12-like"/>
</dbReference>
<proteinExistence type="predicted"/>
<evidence type="ECO:0000313" key="3">
    <source>
        <dbReference type="Proteomes" id="UP000464865"/>
    </source>
</evidence>
<sequence>MNTSATGGYLQPTSPGPAQDVELEDQIQAAIVGITGLAGSLVRPRWQQDPPKQPAINVNWCAFGITRQRSDSFNAVRHLGDGDGSDQSITHETIELLVSFYGPAGQANAAAFKDGLQIPQNMEVLQSQGMAFYEARDTIAAPELISTQWMRRFDVPFTLRRQITRTYPVLNLLGAGGSIQSETNSENWTAQER</sequence>
<dbReference type="AlphaFoldDB" id="A0A7L5BCK4"/>
<reference evidence="2 3" key="1">
    <citation type="submission" date="2020-02" db="EMBL/GenBank/DDBJ databases">
        <title>Plant-Promoting Endophytic Bacterium Rhizobium oryzihabitans sp. nov., Isolated from the Root of Rice.</title>
        <authorList>
            <person name="zhao J."/>
            <person name="Zhang G."/>
        </authorList>
    </citation>
    <scope>NUCLEOTIDE SEQUENCE [LARGE SCALE GENOMIC DNA]</scope>
    <source>
        <strain evidence="2 3">M15</strain>
    </source>
</reference>
<gene>
    <name evidence="2" type="ORF">G3A56_00070</name>
</gene>
<dbReference type="RefSeq" id="WP_164055993.1">
    <property type="nucleotide sequence ID" value="NZ_CP048632.1"/>
</dbReference>
<keyword evidence="3" id="KW-1185">Reference proteome</keyword>